<dbReference type="AlphaFoldDB" id="A0ABD0J6B2"/>
<reference evidence="2 3" key="1">
    <citation type="journal article" date="2023" name="Sci. Data">
        <title>Genome assembly of the Korean intertidal mud-creeper Batillaria attramentaria.</title>
        <authorList>
            <person name="Patra A.K."/>
            <person name="Ho P.T."/>
            <person name="Jun S."/>
            <person name="Lee S.J."/>
            <person name="Kim Y."/>
            <person name="Won Y.J."/>
        </authorList>
    </citation>
    <scope>NUCLEOTIDE SEQUENCE [LARGE SCALE GENOMIC DNA]</scope>
    <source>
        <strain evidence="2">Wonlab-2016</strain>
    </source>
</reference>
<evidence type="ECO:0000256" key="1">
    <source>
        <dbReference type="SAM" id="MobiDB-lite"/>
    </source>
</evidence>
<name>A0ABD0J6B2_9CAEN</name>
<comment type="caution">
    <text evidence="2">The sequence shown here is derived from an EMBL/GenBank/DDBJ whole genome shotgun (WGS) entry which is preliminary data.</text>
</comment>
<protein>
    <submittedName>
        <fullName evidence="2">Uncharacterized protein</fullName>
    </submittedName>
</protein>
<sequence length="113" mass="12290">MSEAADDECTPLLKQDVGKEGDYSTVEIKGSKSRQVEVGVVVYVVRTESPLSHLCTQLSELCVVGEIKVAENYSYIYTRVLVGDIGWKCAAFVRDVSGCVGVNLTDVGQQDQL</sequence>
<accession>A0ABD0J6B2</accession>
<gene>
    <name evidence="2" type="ORF">BaRGS_00038248</name>
</gene>
<keyword evidence="3" id="KW-1185">Reference proteome</keyword>
<dbReference type="EMBL" id="JACVVK020000608">
    <property type="protein sequence ID" value="KAK7463189.1"/>
    <property type="molecule type" value="Genomic_DNA"/>
</dbReference>
<dbReference type="Proteomes" id="UP001519460">
    <property type="component" value="Unassembled WGS sequence"/>
</dbReference>
<evidence type="ECO:0000313" key="2">
    <source>
        <dbReference type="EMBL" id="KAK7463189.1"/>
    </source>
</evidence>
<feature type="region of interest" description="Disordered" evidence="1">
    <location>
        <begin position="1"/>
        <end position="22"/>
    </location>
</feature>
<evidence type="ECO:0000313" key="3">
    <source>
        <dbReference type="Proteomes" id="UP001519460"/>
    </source>
</evidence>
<organism evidence="2 3">
    <name type="scientific">Batillaria attramentaria</name>
    <dbReference type="NCBI Taxonomy" id="370345"/>
    <lineage>
        <taxon>Eukaryota</taxon>
        <taxon>Metazoa</taxon>
        <taxon>Spiralia</taxon>
        <taxon>Lophotrochozoa</taxon>
        <taxon>Mollusca</taxon>
        <taxon>Gastropoda</taxon>
        <taxon>Caenogastropoda</taxon>
        <taxon>Sorbeoconcha</taxon>
        <taxon>Cerithioidea</taxon>
        <taxon>Batillariidae</taxon>
        <taxon>Batillaria</taxon>
    </lineage>
</organism>
<proteinExistence type="predicted"/>